<organism evidence="2 3">
    <name type="scientific">Diversispora epigaea</name>
    <dbReference type="NCBI Taxonomy" id="1348612"/>
    <lineage>
        <taxon>Eukaryota</taxon>
        <taxon>Fungi</taxon>
        <taxon>Fungi incertae sedis</taxon>
        <taxon>Mucoromycota</taxon>
        <taxon>Glomeromycotina</taxon>
        <taxon>Glomeromycetes</taxon>
        <taxon>Diversisporales</taxon>
        <taxon>Diversisporaceae</taxon>
        <taxon>Diversispora</taxon>
    </lineage>
</organism>
<protein>
    <submittedName>
        <fullName evidence="2">Uncharacterized protein</fullName>
    </submittedName>
</protein>
<keyword evidence="3" id="KW-1185">Reference proteome</keyword>
<feature type="compositionally biased region" description="Polar residues" evidence="1">
    <location>
        <begin position="1"/>
        <end position="18"/>
    </location>
</feature>
<dbReference type="Proteomes" id="UP000266861">
    <property type="component" value="Unassembled WGS sequence"/>
</dbReference>
<evidence type="ECO:0000256" key="1">
    <source>
        <dbReference type="SAM" id="MobiDB-lite"/>
    </source>
</evidence>
<feature type="region of interest" description="Disordered" evidence="1">
    <location>
        <begin position="1"/>
        <end position="25"/>
    </location>
</feature>
<evidence type="ECO:0000313" key="3">
    <source>
        <dbReference type="Proteomes" id="UP000266861"/>
    </source>
</evidence>
<evidence type="ECO:0000313" key="2">
    <source>
        <dbReference type="EMBL" id="RHZ70249.1"/>
    </source>
</evidence>
<dbReference type="OrthoDB" id="10044727at2759"/>
<dbReference type="AlphaFoldDB" id="A0A397I3L7"/>
<proteinExistence type="predicted"/>
<dbReference type="EMBL" id="PQFF01000251">
    <property type="protein sequence ID" value="RHZ70249.1"/>
    <property type="molecule type" value="Genomic_DNA"/>
</dbReference>
<name>A0A397I3L7_9GLOM</name>
<reference evidence="2 3" key="1">
    <citation type="submission" date="2018-08" db="EMBL/GenBank/DDBJ databases">
        <title>Genome and evolution of the arbuscular mycorrhizal fungus Diversispora epigaea (formerly Glomus versiforme) and its bacterial endosymbionts.</title>
        <authorList>
            <person name="Sun X."/>
            <person name="Fei Z."/>
            <person name="Harrison M."/>
        </authorList>
    </citation>
    <scope>NUCLEOTIDE SEQUENCE [LARGE SCALE GENOMIC DNA]</scope>
    <source>
        <strain evidence="2 3">IT104</strain>
    </source>
</reference>
<comment type="caution">
    <text evidence="2">The sequence shown here is derived from an EMBL/GenBank/DDBJ whole genome shotgun (WGS) entry which is preliminary data.</text>
</comment>
<sequence>MRHPRSTSIPATQIQNPNAEIPNAEIPNPKSQIIISIFCRNPKSQIPNTSNLCILASQIPNYLGFGQHVYRQDRQIRVKPKFENSPKPFKNMKKENSWRRPFPLPNENYTALGKTPVSSVRLRSKR</sequence>
<feature type="region of interest" description="Disordered" evidence="1">
    <location>
        <begin position="82"/>
        <end position="126"/>
    </location>
</feature>
<accession>A0A397I3L7</accession>
<gene>
    <name evidence="2" type="ORF">Glove_274g24</name>
</gene>